<evidence type="ECO:0000256" key="1">
    <source>
        <dbReference type="SAM" id="MobiDB-lite"/>
    </source>
</evidence>
<feature type="compositionally biased region" description="Gly residues" evidence="1">
    <location>
        <begin position="32"/>
        <end position="45"/>
    </location>
</feature>
<dbReference type="EMBL" id="BNAW01000009">
    <property type="protein sequence ID" value="GHG09216.1"/>
    <property type="molecule type" value="Genomic_DNA"/>
</dbReference>
<evidence type="ECO:0000313" key="2">
    <source>
        <dbReference type="EMBL" id="GHG09216.1"/>
    </source>
</evidence>
<protein>
    <submittedName>
        <fullName evidence="2">Uncharacterized protein</fullName>
    </submittedName>
</protein>
<reference evidence="3" key="1">
    <citation type="journal article" date="2019" name="Int. J. Syst. Evol. Microbiol.">
        <title>The Global Catalogue of Microorganisms (GCM) 10K type strain sequencing project: providing services to taxonomists for standard genome sequencing and annotation.</title>
        <authorList>
            <consortium name="The Broad Institute Genomics Platform"/>
            <consortium name="The Broad Institute Genome Sequencing Center for Infectious Disease"/>
            <person name="Wu L."/>
            <person name="Ma J."/>
        </authorList>
    </citation>
    <scope>NUCLEOTIDE SEQUENCE [LARGE SCALE GENOMIC DNA]</scope>
    <source>
        <strain evidence="3">CGMCC 4.7680</strain>
    </source>
</reference>
<accession>A0ABQ3K9C3</accession>
<feature type="compositionally biased region" description="Basic and acidic residues" evidence="1">
    <location>
        <begin position="96"/>
        <end position="110"/>
    </location>
</feature>
<feature type="region of interest" description="Disordered" evidence="1">
    <location>
        <begin position="83"/>
        <end position="110"/>
    </location>
</feature>
<feature type="compositionally biased region" description="Polar residues" evidence="1">
    <location>
        <begin position="8"/>
        <end position="17"/>
    </location>
</feature>
<name>A0ABQ3K9C3_9PSEU</name>
<dbReference type="Proteomes" id="UP000649955">
    <property type="component" value="Unassembled WGS sequence"/>
</dbReference>
<proteinExistence type="predicted"/>
<gene>
    <name evidence="2" type="ORF">GCM10017567_27600</name>
</gene>
<sequence>MVPPGIPKTTSAPTASSERTRDCAPVTRTGVPAGGAGFGRAPGVPGVGPGFASLRDVALVIGSASWVSVSLVRVGFVRWGRESLPLGNKKPSPTVRSHEGSRVDAAESLP</sequence>
<comment type="caution">
    <text evidence="2">The sequence shown here is derived from an EMBL/GenBank/DDBJ whole genome shotgun (WGS) entry which is preliminary data.</text>
</comment>
<evidence type="ECO:0000313" key="3">
    <source>
        <dbReference type="Proteomes" id="UP000649955"/>
    </source>
</evidence>
<feature type="region of interest" description="Disordered" evidence="1">
    <location>
        <begin position="1"/>
        <end position="45"/>
    </location>
</feature>
<keyword evidence="3" id="KW-1185">Reference proteome</keyword>
<organism evidence="2 3">
    <name type="scientific">Amycolatopsis bullii</name>
    <dbReference type="NCBI Taxonomy" id="941987"/>
    <lineage>
        <taxon>Bacteria</taxon>
        <taxon>Bacillati</taxon>
        <taxon>Actinomycetota</taxon>
        <taxon>Actinomycetes</taxon>
        <taxon>Pseudonocardiales</taxon>
        <taxon>Pseudonocardiaceae</taxon>
        <taxon>Amycolatopsis</taxon>
    </lineage>
</organism>